<gene>
    <name evidence="11" type="ORF">M407DRAFT_70603</name>
</gene>
<dbReference type="STRING" id="1051891.A0A0C3QPV3"/>
<comment type="cofactor">
    <cofactor evidence="1">
        <name>Mg(2+)</name>
        <dbReference type="ChEBI" id="CHEBI:18420"/>
    </cofactor>
</comment>
<dbReference type="PANTHER" id="PTHR42904">
    <property type="entry name" value="NUDIX HYDROLASE, NUDC SUBFAMILY"/>
    <property type="match status" value="1"/>
</dbReference>
<evidence type="ECO:0000256" key="4">
    <source>
        <dbReference type="ARBA" id="ARBA00012381"/>
    </source>
</evidence>
<dbReference type="Gene3D" id="3.90.79.10">
    <property type="entry name" value="Nucleoside Triphosphate Pyrophosphohydrolase"/>
    <property type="match status" value="1"/>
</dbReference>
<comment type="catalytic activity">
    <reaction evidence="9">
        <text>a 5'-end NAD(+)-phospho-ribonucleoside in mRNA + H2O = a 5'-end phospho-adenosine-phospho-ribonucleoside in mRNA + beta-nicotinamide D-ribonucleotide + 2 H(+)</text>
        <dbReference type="Rhea" id="RHEA:60876"/>
        <dbReference type="Rhea" id="RHEA-COMP:15698"/>
        <dbReference type="Rhea" id="RHEA-COMP:15719"/>
        <dbReference type="ChEBI" id="CHEBI:14649"/>
        <dbReference type="ChEBI" id="CHEBI:15377"/>
        <dbReference type="ChEBI" id="CHEBI:15378"/>
        <dbReference type="ChEBI" id="CHEBI:144029"/>
        <dbReference type="ChEBI" id="CHEBI:144051"/>
    </reaction>
    <physiologicalReaction direction="left-to-right" evidence="9">
        <dbReference type="Rhea" id="RHEA:60877"/>
    </physiologicalReaction>
</comment>
<dbReference type="GO" id="GO:0006742">
    <property type="term" value="P:NADP+ catabolic process"/>
    <property type="evidence" value="ECO:0007669"/>
    <property type="project" value="TreeGrafter"/>
</dbReference>
<dbReference type="GO" id="GO:0005829">
    <property type="term" value="C:cytosol"/>
    <property type="evidence" value="ECO:0007669"/>
    <property type="project" value="TreeGrafter"/>
</dbReference>
<keyword evidence="5" id="KW-0479">Metal-binding</keyword>
<name>A0A0C3QPV3_9AGAM</name>
<comment type="similarity">
    <text evidence="3">Belongs to the Nudix hydrolase family. NudC subfamily.</text>
</comment>
<reference evidence="12" key="2">
    <citation type="submission" date="2015-01" db="EMBL/GenBank/DDBJ databases">
        <title>Evolutionary Origins and Diversification of the Mycorrhizal Mutualists.</title>
        <authorList>
            <consortium name="DOE Joint Genome Institute"/>
            <consortium name="Mycorrhizal Genomics Consortium"/>
            <person name="Kohler A."/>
            <person name="Kuo A."/>
            <person name="Nagy L.G."/>
            <person name="Floudas D."/>
            <person name="Copeland A."/>
            <person name="Barry K.W."/>
            <person name="Cichocki N."/>
            <person name="Veneault-Fourrey C."/>
            <person name="LaButti K."/>
            <person name="Lindquist E.A."/>
            <person name="Lipzen A."/>
            <person name="Lundell T."/>
            <person name="Morin E."/>
            <person name="Murat C."/>
            <person name="Riley R."/>
            <person name="Ohm R."/>
            <person name="Sun H."/>
            <person name="Tunlid A."/>
            <person name="Henrissat B."/>
            <person name="Grigoriev I.V."/>
            <person name="Hibbett D.S."/>
            <person name="Martin F."/>
        </authorList>
    </citation>
    <scope>NUCLEOTIDE SEQUENCE [LARGE SCALE GENOMIC DNA]</scope>
    <source>
        <strain evidence="12">MUT 4182</strain>
    </source>
</reference>
<evidence type="ECO:0000256" key="9">
    <source>
        <dbReference type="ARBA" id="ARBA00023679"/>
    </source>
</evidence>
<evidence type="ECO:0000256" key="6">
    <source>
        <dbReference type="ARBA" id="ARBA00022801"/>
    </source>
</evidence>
<dbReference type="GO" id="GO:0019677">
    <property type="term" value="P:NAD+ catabolic process"/>
    <property type="evidence" value="ECO:0007669"/>
    <property type="project" value="TreeGrafter"/>
</dbReference>
<dbReference type="InterPro" id="IPR050241">
    <property type="entry name" value="NAD-cap_RNA_hydrolase_NudC"/>
</dbReference>
<dbReference type="PANTHER" id="PTHR42904:SF6">
    <property type="entry name" value="NAD-CAPPED RNA HYDROLASE NUDT12"/>
    <property type="match status" value="1"/>
</dbReference>
<dbReference type="AlphaFoldDB" id="A0A0C3QPV3"/>
<dbReference type="InterPro" id="IPR000086">
    <property type="entry name" value="NUDIX_hydrolase_dom"/>
</dbReference>
<reference evidence="11 12" key="1">
    <citation type="submission" date="2014-04" db="EMBL/GenBank/DDBJ databases">
        <authorList>
            <consortium name="DOE Joint Genome Institute"/>
            <person name="Kuo A."/>
            <person name="Girlanda M."/>
            <person name="Perotto S."/>
            <person name="Kohler A."/>
            <person name="Nagy L.G."/>
            <person name="Floudas D."/>
            <person name="Copeland A."/>
            <person name="Barry K.W."/>
            <person name="Cichocki N."/>
            <person name="Veneault-Fourrey C."/>
            <person name="LaButti K."/>
            <person name="Lindquist E.A."/>
            <person name="Lipzen A."/>
            <person name="Lundell T."/>
            <person name="Morin E."/>
            <person name="Murat C."/>
            <person name="Sun H."/>
            <person name="Tunlid A."/>
            <person name="Henrissat B."/>
            <person name="Grigoriev I.V."/>
            <person name="Hibbett D.S."/>
            <person name="Martin F."/>
            <person name="Nordberg H.P."/>
            <person name="Cantor M.N."/>
            <person name="Hua S.X."/>
        </authorList>
    </citation>
    <scope>NUCLEOTIDE SEQUENCE [LARGE SCALE GENOMIC DNA]</scope>
    <source>
        <strain evidence="11 12">MUT 4182</strain>
    </source>
</reference>
<sequence>MENDFDSSSCRPNNFYSGAPLNRLSWLRESATFLNTAALDSSTRWLLFNKALDTAMLINPPGESSAEETRKVAFLSTAQVKPLLGLDRLFGQGESPASGDNVSTDVIEPVAELPEPKILQAARLRGPKVVFLGVHEREDVKALPTGNFKSAKDLTGTPYFALDISKSDPADVEKLLQSASPSPSQKLEFQESRPAAAWFDHFDAPIFSLGRSMIDWNARNRFCAACGSPVYSLWGGWKLSCSSLLPWANNEGREPCITARGLHNFAHPRTDAVVIMGVIDETGDRILLGNNKRFPPSFYSTLAGFVEPSEAFEDSVKREIYEESGIKVRNVLYHSAQPWPYPANLMVGFYAIAEPNQEIRVDLDNELGDARWFTREEVLEVLAHPLGTTMGSSVHLKADAEAEKLARPAFYVPNKAQAIAGVLIHDWAHRKVPQLPGGVNNASKI</sequence>
<dbReference type="InterPro" id="IPR015797">
    <property type="entry name" value="NUDIX_hydrolase-like_dom_sf"/>
</dbReference>
<evidence type="ECO:0000256" key="7">
    <source>
        <dbReference type="ARBA" id="ARBA00022842"/>
    </source>
</evidence>
<dbReference type="Proteomes" id="UP000054248">
    <property type="component" value="Unassembled WGS sequence"/>
</dbReference>
<dbReference type="HOGENOM" id="CLU_037162_0_2_1"/>
<dbReference type="PROSITE" id="PS51462">
    <property type="entry name" value="NUDIX"/>
    <property type="match status" value="1"/>
</dbReference>
<dbReference type="CDD" id="cd03429">
    <property type="entry name" value="NUDIX_NADH_pyrophosphatase_Nudt13"/>
    <property type="match status" value="1"/>
</dbReference>
<evidence type="ECO:0000313" key="12">
    <source>
        <dbReference type="Proteomes" id="UP000054248"/>
    </source>
</evidence>
<evidence type="ECO:0000256" key="3">
    <source>
        <dbReference type="ARBA" id="ARBA00009595"/>
    </source>
</evidence>
<dbReference type="Pfam" id="PF00293">
    <property type="entry name" value="NUDIX"/>
    <property type="match status" value="1"/>
</dbReference>
<evidence type="ECO:0000313" key="11">
    <source>
        <dbReference type="EMBL" id="KIO29449.1"/>
    </source>
</evidence>
<evidence type="ECO:0000256" key="5">
    <source>
        <dbReference type="ARBA" id="ARBA00022723"/>
    </source>
</evidence>
<evidence type="ECO:0000259" key="10">
    <source>
        <dbReference type="PROSITE" id="PS51462"/>
    </source>
</evidence>
<accession>A0A0C3QPV3</accession>
<organism evidence="11 12">
    <name type="scientific">Tulasnella calospora MUT 4182</name>
    <dbReference type="NCBI Taxonomy" id="1051891"/>
    <lineage>
        <taxon>Eukaryota</taxon>
        <taxon>Fungi</taxon>
        <taxon>Dikarya</taxon>
        <taxon>Basidiomycota</taxon>
        <taxon>Agaricomycotina</taxon>
        <taxon>Agaricomycetes</taxon>
        <taxon>Cantharellales</taxon>
        <taxon>Tulasnellaceae</taxon>
        <taxon>Tulasnella</taxon>
    </lineage>
</organism>
<dbReference type="EMBL" id="KN822983">
    <property type="protein sequence ID" value="KIO29449.1"/>
    <property type="molecule type" value="Genomic_DNA"/>
</dbReference>
<keyword evidence="6" id="KW-0378">Hydrolase</keyword>
<dbReference type="SUPFAM" id="SSF55811">
    <property type="entry name" value="Nudix"/>
    <property type="match status" value="1"/>
</dbReference>
<protein>
    <recommendedName>
        <fullName evidence="4">NAD(+) diphosphatase</fullName>
        <ecNumber evidence="4">3.6.1.22</ecNumber>
    </recommendedName>
</protein>
<comment type="cofactor">
    <cofactor evidence="2">
        <name>Zn(2+)</name>
        <dbReference type="ChEBI" id="CHEBI:29105"/>
    </cofactor>
</comment>
<keyword evidence="7" id="KW-0460">Magnesium</keyword>
<evidence type="ECO:0000256" key="8">
    <source>
        <dbReference type="ARBA" id="ARBA00023027"/>
    </source>
</evidence>
<dbReference type="EC" id="3.6.1.22" evidence="4"/>
<dbReference type="GO" id="GO:0046872">
    <property type="term" value="F:metal ion binding"/>
    <property type="evidence" value="ECO:0007669"/>
    <property type="project" value="UniProtKB-KW"/>
</dbReference>
<dbReference type="GO" id="GO:0035529">
    <property type="term" value="F:NADH pyrophosphatase activity"/>
    <property type="evidence" value="ECO:0007669"/>
    <property type="project" value="TreeGrafter"/>
</dbReference>
<evidence type="ECO:0000256" key="2">
    <source>
        <dbReference type="ARBA" id="ARBA00001947"/>
    </source>
</evidence>
<keyword evidence="12" id="KW-1185">Reference proteome</keyword>
<proteinExistence type="inferred from homology"/>
<dbReference type="Gene3D" id="3.90.79.20">
    <property type="match status" value="1"/>
</dbReference>
<dbReference type="OrthoDB" id="10249612at2759"/>
<dbReference type="InterPro" id="IPR049734">
    <property type="entry name" value="NudC-like_C"/>
</dbReference>
<dbReference type="GO" id="GO:0005777">
    <property type="term" value="C:peroxisome"/>
    <property type="evidence" value="ECO:0007669"/>
    <property type="project" value="TreeGrafter"/>
</dbReference>
<feature type="domain" description="Nudix hydrolase" evidence="10">
    <location>
        <begin position="268"/>
        <end position="396"/>
    </location>
</feature>
<evidence type="ECO:0000256" key="1">
    <source>
        <dbReference type="ARBA" id="ARBA00001946"/>
    </source>
</evidence>
<keyword evidence="8" id="KW-0520">NAD</keyword>